<reference evidence="6" key="2">
    <citation type="submission" date="2021-09" db="EMBL/GenBank/DDBJ databases">
        <authorList>
            <person name="Jia N."/>
            <person name="Wang J."/>
            <person name="Shi W."/>
            <person name="Du L."/>
            <person name="Sun Y."/>
            <person name="Zhan W."/>
            <person name="Jiang J."/>
            <person name="Wang Q."/>
            <person name="Zhang B."/>
            <person name="Ji P."/>
            <person name="Sakyi L.B."/>
            <person name="Cui X."/>
            <person name="Yuan T."/>
            <person name="Jiang B."/>
            <person name="Yang W."/>
            <person name="Lam T.T.-Y."/>
            <person name="Chang Q."/>
            <person name="Ding S."/>
            <person name="Wang X."/>
            <person name="Zhu J."/>
            <person name="Ruan X."/>
            <person name="Zhao L."/>
            <person name="Wei J."/>
            <person name="Que T."/>
            <person name="Du C."/>
            <person name="Cheng J."/>
            <person name="Dai P."/>
            <person name="Han X."/>
            <person name="Huang E."/>
            <person name="Gao Y."/>
            <person name="Liu J."/>
            <person name="Shao H."/>
            <person name="Ye R."/>
            <person name="Li L."/>
            <person name="Wei W."/>
            <person name="Wang X."/>
            <person name="Wang C."/>
            <person name="Huo Q."/>
            <person name="Li W."/>
            <person name="Guo W."/>
            <person name="Chen H."/>
            <person name="Chen S."/>
            <person name="Zhou L."/>
            <person name="Zhou L."/>
            <person name="Ni X."/>
            <person name="Tian J."/>
            <person name="Zhou Y."/>
            <person name="Sheng Y."/>
            <person name="Liu T."/>
            <person name="Pan Y."/>
            <person name="Xia L."/>
            <person name="Li J."/>
            <person name="Zhao F."/>
            <person name="Cao W."/>
        </authorList>
    </citation>
    <scope>NUCLEOTIDE SEQUENCE</scope>
    <source>
        <strain evidence="6">Rsan-2018</strain>
        <tissue evidence="6">Larvae</tissue>
    </source>
</reference>
<comment type="similarity">
    <text evidence="2">Belongs to the NPC2 family.</text>
</comment>
<keyword evidence="3" id="KW-0964">Secreted</keyword>
<evidence type="ECO:0000259" key="5">
    <source>
        <dbReference type="SMART" id="SM00737"/>
    </source>
</evidence>
<dbReference type="FunFam" id="2.60.40.770:FF:000001">
    <property type="entry name" value="NPC intracellular cholesterol transporter 2"/>
    <property type="match status" value="1"/>
</dbReference>
<dbReference type="VEuPathDB" id="VectorBase:RSAN_052500"/>
<evidence type="ECO:0000256" key="2">
    <source>
        <dbReference type="ARBA" id="ARBA00006370"/>
    </source>
</evidence>
<evidence type="ECO:0000256" key="3">
    <source>
        <dbReference type="ARBA" id="ARBA00022525"/>
    </source>
</evidence>
<proteinExistence type="inferred from homology"/>
<comment type="caution">
    <text evidence="6">The sequence shown here is derived from an EMBL/GenBank/DDBJ whole genome shotgun (WGS) entry which is preliminary data.</text>
</comment>
<feature type="domain" description="MD-2-related lipid-recognition" evidence="5">
    <location>
        <begin position="22"/>
        <end position="136"/>
    </location>
</feature>
<protein>
    <recommendedName>
        <fullName evidence="5">MD-2-related lipid-recognition domain-containing protein</fullName>
    </recommendedName>
</protein>
<evidence type="ECO:0000313" key="7">
    <source>
        <dbReference type="Proteomes" id="UP000821837"/>
    </source>
</evidence>
<dbReference type="SMART" id="SM00737">
    <property type="entry name" value="ML"/>
    <property type="match status" value="1"/>
</dbReference>
<dbReference type="GO" id="GO:0005576">
    <property type="term" value="C:extracellular region"/>
    <property type="evidence" value="ECO:0007669"/>
    <property type="project" value="UniProtKB-SubCell"/>
</dbReference>
<gene>
    <name evidence="6" type="ORF">HPB52_014007</name>
</gene>
<dbReference type="InterPro" id="IPR003172">
    <property type="entry name" value="ML_dom"/>
</dbReference>
<dbReference type="Gene3D" id="2.60.40.770">
    <property type="match status" value="1"/>
</dbReference>
<accession>A0A9D4Q097</accession>
<reference evidence="6" key="1">
    <citation type="journal article" date="2020" name="Cell">
        <title>Large-Scale Comparative Analyses of Tick Genomes Elucidate Their Genetic Diversity and Vector Capacities.</title>
        <authorList>
            <consortium name="Tick Genome and Microbiome Consortium (TIGMIC)"/>
            <person name="Jia N."/>
            <person name="Wang J."/>
            <person name="Shi W."/>
            <person name="Du L."/>
            <person name="Sun Y."/>
            <person name="Zhan W."/>
            <person name="Jiang J.F."/>
            <person name="Wang Q."/>
            <person name="Zhang B."/>
            <person name="Ji P."/>
            <person name="Bell-Sakyi L."/>
            <person name="Cui X.M."/>
            <person name="Yuan T.T."/>
            <person name="Jiang B.G."/>
            <person name="Yang W.F."/>
            <person name="Lam T.T."/>
            <person name="Chang Q.C."/>
            <person name="Ding S.J."/>
            <person name="Wang X.J."/>
            <person name="Zhu J.G."/>
            <person name="Ruan X.D."/>
            <person name="Zhao L."/>
            <person name="Wei J.T."/>
            <person name="Ye R.Z."/>
            <person name="Que T.C."/>
            <person name="Du C.H."/>
            <person name="Zhou Y.H."/>
            <person name="Cheng J.X."/>
            <person name="Dai P.F."/>
            <person name="Guo W.B."/>
            <person name="Han X.H."/>
            <person name="Huang E.J."/>
            <person name="Li L.F."/>
            <person name="Wei W."/>
            <person name="Gao Y.C."/>
            <person name="Liu J.Z."/>
            <person name="Shao H.Z."/>
            <person name="Wang X."/>
            <person name="Wang C.C."/>
            <person name="Yang T.C."/>
            <person name="Huo Q.B."/>
            <person name="Li W."/>
            <person name="Chen H.Y."/>
            <person name="Chen S.E."/>
            <person name="Zhou L.G."/>
            <person name="Ni X.B."/>
            <person name="Tian J.H."/>
            <person name="Sheng Y."/>
            <person name="Liu T."/>
            <person name="Pan Y.S."/>
            <person name="Xia L.Y."/>
            <person name="Li J."/>
            <person name="Zhao F."/>
            <person name="Cao W.C."/>
        </authorList>
    </citation>
    <scope>NUCLEOTIDE SEQUENCE</scope>
    <source>
        <strain evidence="6">Rsan-2018</strain>
    </source>
</reference>
<comment type="subcellular location">
    <subcellularLocation>
        <location evidence="1">Secreted</location>
    </subcellularLocation>
</comment>
<dbReference type="EMBL" id="JABSTV010001249">
    <property type="protein sequence ID" value="KAH7962034.1"/>
    <property type="molecule type" value="Genomic_DNA"/>
</dbReference>
<feature type="signal peptide" evidence="4">
    <location>
        <begin position="1"/>
        <end position="16"/>
    </location>
</feature>
<dbReference type="AlphaFoldDB" id="A0A9D4Q097"/>
<dbReference type="Proteomes" id="UP000821837">
    <property type="component" value="Chromosome 3"/>
</dbReference>
<evidence type="ECO:0000256" key="4">
    <source>
        <dbReference type="SAM" id="SignalP"/>
    </source>
</evidence>
<keyword evidence="4" id="KW-0732">Signal</keyword>
<feature type="chain" id="PRO_5038822840" description="MD-2-related lipid-recognition domain-containing protein" evidence="4">
    <location>
        <begin position="17"/>
        <end position="137"/>
    </location>
</feature>
<evidence type="ECO:0000313" key="6">
    <source>
        <dbReference type="EMBL" id="KAH7962034.1"/>
    </source>
</evidence>
<evidence type="ECO:0000256" key="1">
    <source>
        <dbReference type="ARBA" id="ARBA00004613"/>
    </source>
</evidence>
<organism evidence="6 7">
    <name type="scientific">Rhipicephalus sanguineus</name>
    <name type="common">Brown dog tick</name>
    <name type="synonym">Ixodes sanguineus</name>
    <dbReference type="NCBI Taxonomy" id="34632"/>
    <lineage>
        <taxon>Eukaryota</taxon>
        <taxon>Metazoa</taxon>
        <taxon>Ecdysozoa</taxon>
        <taxon>Arthropoda</taxon>
        <taxon>Chelicerata</taxon>
        <taxon>Arachnida</taxon>
        <taxon>Acari</taxon>
        <taxon>Parasitiformes</taxon>
        <taxon>Ixodida</taxon>
        <taxon>Ixodoidea</taxon>
        <taxon>Ixodidae</taxon>
        <taxon>Rhipicephalinae</taxon>
        <taxon>Rhipicephalus</taxon>
        <taxon>Rhipicephalus</taxon>
    </lineage>
</organism>
<name>A0A9D4Q097_RHISA</name>
<dbReference type="SUPFAM" id="SSF81296">
    <property type="entry name" value="E set domains"/>
    <property type="match status" value="1"/>
</dbReference>
<sequence length="137" mass="14920">MTSFLILSGAFVMTTAQRKIRFENCTEGGESIQSFVVTPCSSDPCVVPIGSGINISFELISNQDSVNLRLDPRVQLLTIELPIPGVERDACKLTNTACPVSEGQLVRGTVPVHVYSFLPPVYHHKHGFSAQGSFQLQ</sequence>
<keyword evidence="7" id="KW-1185">Reference proteome</keyword>
<dbReference type="Pfam" id="PF02221">
    <property type="entry name" value="E1_DerP2_DerF2"/>
    <property type="match status" value="1"/>
</dbReference>
<dbReference type="InterPro" id="IPR014756">
    <property type="entry name" value="Ig_E-set"/>
</dbReference>